<protein>
    <submittedName>
        <fullName evidence="2">Uncharacterized protein</fullName>
    </submittedName>
</protein>
<comment type="caution">
    <text evidence="2">The sequence shown here is derived from an EMBL/GenBank/DDBJ whole genome shotgun (WGS) entry which is preliminary data.</text>
</comment>
<sequence length="74" mass="8105">MISLDGKWKASRNDMAGSGSGCSGKSNEPGHKFALTRRYVTSGSVKRMQLQLFLSAAKPDALRHTRRLARQGMP</sequence>
<gene>
    <name evidence="2" type="ORF">XFF6991_420307</name>
</gene>
<organism evidence="2 3">
    <name type="scientific">Xanthomonas campestris pv. phaseoli</name>
    <dbReference type="NCBI Taxonomy" id="317013"/>
    <lineage>
        <taxon>Bacteria</taxon>
        <taxon>Pseudomonadati</taxon>
        <taxon>Pseudomonadota</taxon>
        <taxon>Gammaproteobacteria</taxon>
        <taxon>Lysobacterales</taxon>
        <taxon>Lysobacteraceae</taxon>
        <taxon>Xanthomonas</taxon>
    </lineage>
</organism>
<dbReference type="EMBL" id="OCZC01000069">
    <property type="protein sequence ID" value="SOO25090.1"/>
    <property type="molecule type" value="Genomic_DNA"/>
</dbReference>
<evidence type="ECO:0000313" key="2">
    <source>
        <dbReference type="EMBL" id="SOO25090.1"/>
    </source>
</evidence>
<dbReference type="Proteomes" id="UP000234345">
    <property type="component" value="Unassembled WGS sequence"/>
</dbReference>
<evidence type="ECO:0000313" key="3">
    <source>
        <dbReference type="Proteomes" id="UP000234345"/>
    </source>
</evidence>
<feature type="compositionally biased region" description="Basic and acidic residues" evidence="1">
    <location>
        <begin position="1"/>
        <end position="12"/>
    </location>
</feature>
<evidence type="ECO:0000256" key="1">
    <source>
        <dbReference type="SAM" id="MobiDB-lite"/>
    </source>
</evidence>
<proteinExistence type="predicted"/>
<reference evidence="2 3" key="1">
    <citation type="submission" date="2017-10" db="EMBL/GenBank/DDBJ databases">
        <authorList>
            <person name="Regsiter A."/>
            <person name="William W."/>
        </authorList>
    </citation>
    <scope>NUCLEOTIDE SEQUENCE [LARGE SCALE GENOMIC DNA]</scope>
    <source>
        <strain evidence="2 3">CFBP6991</strain>
    </source>
</reference>
<dbReference type="AlphaFoldDB" id="A0A7Z7J0L6"/>
<accession>A0A7Z7J0L6</accession>
<name>A0A7Z7J0L6_XANCH</name>
<feature type="region of interest" description="Disordered" evidence="1">
    <location>
        <begin position="1"/>
        <end position="31"/>
    </location>
</feature>